<evidence type="ECO:0000313" key="7">
    <source>
        <dbReference type="EMBL" id="HIZ88734.1"/>
    </source>
</evidence>
<organism evidence="7 8">
    <name type="scientific">Candidatus Mucispirillum faecigallinarum</name>
    <dbReference type="NCBI Taxonomy" id="2838699"/>
    <lineage>
        <taxon>Bacteria</taxon>
        <taxon>Pseudomonadati</taxon>
        <taxon>Deferribacterota</taxon>
        <taxon>Deferribacteres</taxon>
        <taxon>Deferribacterales</taxon>
        <taxon>Mucispirillaceae</taxon>
        <taxon>Mucispirillum</taxon>
    </lineage>
</organism>
<dbReference type="Pfam" id="PF04055">
    <property type="entry name" value="Radical_SAM"/>
    <property type="match status" value="1"/>
</dbReference>
<dbReference type="SFLD" id="SFLDS00029">
    <property type="entry name" value="Radical_SAM"/>
    <property type="match status" value="1"/>
</dbReference>
<dbReference type="GO" id="GO:0046872">
    <property type="term" value="F:metal ion binding"/>
    <property type="evidence" value="ECO:0007669"/>
    <property type="project" value="UniProtKB-KW"/>
</dbReference>
<dbReference type="Proteomes" id="UP000824176">
    <property type="component" value="Unassembled WGS sequence"/>
</dbReference>
<evidence type="ECO:0000256" key="2">
    <source>
        <dbReference type="ARBA" id="ARBA00022691"/>
    </source>
</evidence>
<name>A0A9D2GT90_9BACT</name>
<dbReference type="InterPro" id="IPR058240">
    <property type="entry name" value="rSAM_sf"/>
</dbReference>
<dbReference type="PANTHER" id="PTHR43288:SF1">
    <property type="entry name" value="GLYCYL-RADICAL ENZYME ACTIVATING ENZYME MJ0021-RELATED"/>
    <property type="match status" value="1"/>
</dbReference>
<keyword evidence="3" id="KW-0479">Metal-binding</keyword>
<dbReference type="Gene3D" id="3.20.20.70">
    <property type="entry name" value="Aldolase class I"/>
    <property type="match status" value="1"/>
</dbReference>
<reference evidence="7" key="1">
    <citation type="journal article" date="2021" name="PeerJ">
        <title>Extensive microbial diversity within the chicken gut microbiome revealed by metagenomics and culture.</title>
        <authorList>
            <person name="Gilroy R."/>
            <person name="Ravi A."/>
            <person name="Getino M."/>
            <person name="Pursley I."/>
            <person name="Horton D.L."/>
            <person name="Alikhan N.F."/>
            <person name="Baker D."/>
            <person name="Gharbi K."/>
            <person name="Hall N."/>
            <person name="Watson M."/>
            <person name="Adriaenssens E.M."/>
            <person name="Foster-Nyarko E."/>
            <person name="Jarju S."/>
            <person name="Secka A."/>
            <person name="Antonio M."/>
            <person name="Oren A."/>
            <person name="Chaudhuri R.R."/>
            <person name="La Ragione R."/>
            <person name="Hildebrand F."/>
            <person name="Pallen M.J."/>
        </authorList>
    </citation>
    <scope>NUCLEOTIDE SEQUENCE</scope>
    <source>
        <strain evidence="7">ChiW4-1371</strain>
    </source>
</reference>
<evidence type="ECO:0000256" key="5">
    <source>
        <dbReference type="ARBA" id="ARBA00023014"/>
    </source>
</evidence>
<dbReference type="GO" id="GO:0051536">
    <property type="term" value="F:iron-sulfur cluster binding"/>
    <property type="evidence" value="ECO:0007669"/>
    <property type="project" value="UniProtKB-KW"/>
</dbReference>
<dbReference type="EMBL" id="DXAQ01000032">
    <property type="protein sequence ID" value="HIZ88734.1"/>
    <property type="molecule type" value="Genomic_DNA"/>
</dbReference>
<gene>
    <name evidence="7" type="ORF">H9804_02220</name>
</gene>
<dbReference type="PANTHER" id="PTHR43288">
    <property type="entry name" value="BIOTIN SYNTHASE-RELATED PROTEIN, RADICAL SAM SUPERFAMILY"/>
    <property type="match status" value="1"/>
</dbReference>
<evidence type="ECO:0000259" key="6">
    <source>
        <dbReference type="PROSITE" id="PS51918"/>
    </source>
</evidence>
<dbReference type="PROSITE" id="PS51918">
    <property type="entry name" value="RADICAL_SAM"/>
    <property type="match status" value="1"/>
</dbReference>
<keyword evidence="4" id="KW-0408">Iron</keyword>
<comment type="cofactor">
    <cofactor evidence="1">
        <name>[4Fe-4S] cluster</name>
        <dbReference type="ChEBI" id="CHEBI:49883"/>
    </cofactor>
</comment>
<comment type="caution">
    <text evidence="7">The sequence shown here is derived from an EMBL/GenBank/DDBJ whole genome shotgun (WGS) entry which is preliminary data.</text>
</comment>
<dbReference type="InterPro" id="IPR007197">
    <property type="entry name" value="rSAM"/>
</dbReference>
<dbReference type="GO" id="GO:0003824">
    <property type="term" value="F:catalytic activity"/>
    <property type="evidence" value="ECO:0007669"/>
    <property type="project" value="InterPro"/>
</dbReference>
<proteinExistence type="predicted"/>
<dbReference type="CDD" id="cd01335">
    <property type="entry name" value="Radical_SAM"/>
    <property type="match status" value="1"/>
</dbReference>
<dbReference type="SUPFAM" id="SSF102114">
    <property type="entry name" value="Radical SAM enzymes"/>
    <property type="match status" value="1"/>
</dbReference>
<sequence length="442" mass="50924">MVYTITKENIDEIQNEGLKKDALRYIEQYSRFLDYIKESGAEISNVDYAEKEYELLKKLEEKGAKICNSGKSVVINAISPSCEHCHTGMGSATYILTLKCNRDCFFCTNKNQADYAEGVNKVYDIISEFKTHLGYYKKMKSVAITGGEPLLYPEKCIEFIKEVKKADKTIQTRIYTNGDLVTEEMLQSLKDAGLDEIRFGLKPDDNGKVSQKSLDNLALANKYIKRTMVEMPLMLGKVKEMEELMMTLDKIGIFGVNVLEFLYPYVHPDEYRGKGYEVVNRPYKVLYPYTYAGGVPIAKSSVECLEVMLYCLEHHVKIGMHYCSLENKLTAQLYQSNHPIKMSEIEYFSEKDFFLKTAKGYGNDAEVIKKVLDENNVDHYMYDTSNKVIEFSPTYIPLLKDYNMELGLTYLAVDFDEEYGRKVLREYQIDKVEPKTFELSDI</sequence>
<keyword evidence="2" id="KW-0949">S-adenosyl-L-methionine</keyword>
<feature type="domain" description="Radical SAM core" evidence="6">
    <location>
        <begin position="86"/>
        <end position="298"/>
    </location>
</feature>
<reference evidence="7" key="2">
    <citation type="submission" date="2021-04" db="EMBL/GenBank/DDBJ databases">
        <authorList>
            <person name="Gilroy R."/>
        </authorList>
    </citation>
    <scope>NUCLEOTIDE SEQUENCE</scope>
    <source>
        <strain evidence="7">ChiW4-1371</strain>
    </source>
</reference>
<evidence type="ECO:0000256" key="3">
    <source>
        <dbReference type="ARBA" id="ARBA00022723"/>
    </source>
</evidence>
<evidence type="ECO:0000313" key="8">
    <source>
        <dbReference type="Proteomes" id="UP000824176"/>
    </source>
</evidence>
<evidence type="ECO:0000256" key="4">
    <source>
        <dbReference type="ARBA" id="ARBA00023004"/>
    </source>
</evidence>
<accession>A0A9D2GT90</accession>
<keyword evidence="5" id="KW-0411">Iron-sulfur</keyword>
<dbReference type="SFLD" id="SFLDG01067">
    <property type="entry name" value="SPASM/twitch_domain_containing"/>
    <property type="match status" value="1"/>
</dbReference>
<evidence type="ECO:0000256" key="1">
    <source>
        <dbReference type="ARBA" id="ARBA00001966"/>
    </source>
</evidence>
<protein>
    <submittedName>
        <fullName evidence="7">Radical SAM protein</fullName>
    </submittedName>
</protein>
<dbReference type="AlphaFoldDB" id="A0A9D2GT90"/>
<dbReference type="InterPro" id="IPR013785">
    <property type="entry name" value="Aldolase_TIM"/>
</dbReference>